<accession>A0A0F9JIR4</accession>
<comment type="caution">
    <text evidence="1">The sequence shown here is derived from an EMBL/GenBank/DDBJ whole genome shotgun (WGS) entry which is preliminary data.</text>
</comment>
<dbReference type="EMBL" id="LAZR01010270">
    <property type="protein sequence ID" value="KKM67891.1"/>
    <property type="molecule type" value="Genomic_DNA"/>
</dbReference>
<protein>
    <submittedName>
        <fullName evidence="1">Uncharacterized protein</fullName>
    </submittedName>
</protein>
<dbReference type="EMBL" id="LAZR01011339">
    <property type="protein sequence ID" value="KKM62241.1"/>
    <property type="molecule type" value="Genomic_DNA"/>
</dbReference>
<name>A0A0F9JIR4_9ZZZZ</name>
<evidence type="ECO:0000313" key="1">
    <source>
        <dbReference type="EMBL" id="KKM62241.1"/>
    </source>
</evidence>
<reference evidence="1" key="1">
    <citation type="journal article" date="2015" name="Nature">
        <title>Complex archaea that bridge the gap between prokaryotes and eukaryotes.</title>
        <authorList>
            <person name="Spang A."/>
            <person name="Saw J.H."/>
            <person name="Jorgensen S.L."/>
            <person name="Zaremba-Niedzwiedzka K."/>
            <person name="Martijn J."/>
            <person name="Lind A.E."/>
            <person name="van Eijk R."/>
            <person name="Schleper C."/>
            <person name="Guy L."/>
            <person name="Ettema T.J."/>
        </authorList>
    </citation>
    <scope>NUCLEOTIDE SEQUENCE</scope>
</reference>
<evidence type="ECO:0000313" key="2">
    <source>
        <dbReference type="EMBL" id="KKM67891.1"/>
    </source>
</evidence>
<gene>
    <name evidence="2" type="ORF">LCGC14_1466530</name>
    <name evidence="1" type="ORF">LCGC14_1523650</name>
</gene>
<dbReference type="AlphaFoldDB" id="A0A0F9JIR4"/>
<proteinExistence type="predicted"/>
<sequence>MEIIRSLFAEGGALRVRSILAFVVGGVYAYLAIEGQVPTEDIKEVTLLVFAFYFITRAAQAR</sequence>
<organism evidence="1">
    <name type="scientific">marine sediment metagenome</name>
    <dbReference type="NCBI Taxonomy" id="412755"/>
    <lineage>
        <taxon>unclassified sequences</taxon>
        <taxon>metagenomes</taxon>
        <taxon>ecological metagenomes</taxon>
    </lineage>
</organism>